<organism evidence="2 3">
    <name type="scientific">Nostoc flagelliforme FACHB-838</name>
    <dbReference type="NCBI Taxonomy" id="2692904"/>
    <lineage>
        <taxon>Bacteria</taxon>
        <taxon>Bacillati</taxon>
        <taxon>Cyanobacteriota</taxon>
        <taxon>Cyanophyceae</taxon>
        <taxon>Nostocales</taxon>
        <taxon>Nostocaceae</taxon>
        <taxon>Nostoc</taxon>
    </lineage>
</organism>
<dbReference type="InterPro" id="IPR008638">
    <property type="entry name" value="FhaB/CdiA-like_TPS"/>
</dbReference>
<dbReference type="Proteomes" id="UP000623440">
    <property type="component" value="Unassembled WGS sequence"/>
</dbReference>
<evidence type="ECO:0000259" key="1">
    <source>
        <dbReference type="SMART" id="SM00912"/>
    </source>
</evidence>
<dbReference type="InterPro" id="IPR011050">
    <property type="entry name" value="Pectin_lyase_fold/virulence"/>
</dbReference>
<keyword evidence="3" id="KW-1185">Reference proteome</keyword>
<dbReference type="NCBIfam" id="TIGR01901">
    <property type="entry name" value="adhes_NPXG"/>
    <property type="match status" value="1"/>
</dbReference>
<evidence type="ECO:0000313" key="3">
    <source>
        <dbReference type="Proteomes" id="UP000623440"/>
    </source>
</evidence>
<dbReference type="RefSeq" id="WP_190947299.1">
    <property type="nucleotide sequence ID" value="NZ_JACJSI010000503.1"/>
</dbReference>
<feature type="domain" description="Filamentous haemagglutinin FhaB/tRNA nuclease CdiA-like TPS" evidence="1">
    <location>
        <begin position="43"/>
        <end position="155"/>
    </location>
</feature>
<comment type="caution">
    <text evidence="2">The sequence shown here is derived from an EMBL/GenBank/DDBJ whole genome shotgun (WGS) entry which is preliminary data.</text>
</comment>
<name>A0ABR8E4S8_9NOSO</name>
<dbReference type="InterPro" id="IPR012334">
    <property type="entry name" value="Pectin_lyas_fold"/>
</dbReference>
<proteinExistence type="predicted"/>
<dbReference type="EMBL" id="JACJSI010000503">
    <property type="protein sequence ID" value="MBD2536601.1"/>
    <property type="molecule type" value="Genomic_DNA"/>
</dbReference>
<dbReference type="Pfam" id="PF05860">
    <property type="entry name" value="TPS"/>
    <property type="match status" value="1"/>
</dbReference>
<dbReference type="Gene3D" id="2.160.20.10">
    <property type="entry name" value="Single-stranded right-handed beta-helix, Pectin lyase-like"/>
    <property type="match status" value="2"/>
</dbReference>
<reference evidence="2 3" key="1">
    <citation type="journal article" date="2020" name="ISME J.">
        <title>Comparative genomics reveals insights into cyanobacterial evolution and habitat adaptation.</title>
        <authorList>
            <person name="Chen M.Y."/>
            <person name="Teng W.K."/>
            <person name="Zhao L."/>
            <person name="Hu C.X."/>
            <person name="Zhou Y.K."/>
            <person name="Han B.P."/>
            <person name="Song L.R."/>
            <person name="Shu W.S."/>
        </authorList>
    </citation>
    <scope>NUCLEOTIDE SEQUENCE [LARGE SCALE GENOMIC DNA]</scope>
    <source>
        <strain evidence="2 3">FACHB-838</strain>
    </source>
</reference>
<accession>A0ABR8E4S8</accession>
<sequence>MLFKNRSVWDWHLRLLSSLLSSGIFVSSGCCVLAQIKEDSTLGAENSIVTPQVIDGQFGNQIDGGAIRGTNLFHSFEQFSVLKGSTAYFNNAANIQNIISRVTGRSISNIDGIIKANPTANLFLINPNGIIFGPNASLQIGGSFVASTASSLNFADGIKFSATEPQTTPLLTVSVPVGLQFGATAATIGNQSQAKANDTAVGLQVLPNKTLAFVGGDILLEGGNLTAKGGRIELGSVADNSVVSLNSTDQGWFLGYEGVNNFQNIKLIRRDNIRSYIDASGEGGGDIQVQGKNVQVTGTGGSSIFTNASNMQLRGNLTITASDSVELIGGIPLRVGSMNGGVAGNLTITTGRLIVKDGAQVLVDNSNSVSDSVPQLTVNASDSVELSGGSIGASNSFRSSGLFTATYGVGNAGNITINTPRLNIQGGAQVSTKSDGRSLNGVFYPATGKGGNLTVNASEFIKLSGISANGSTPSSLSASTNASGSAGDLNLFTGQLIIRDGALVTVSSQPRDIIYAEGAINLGQAGDINVTVRSILLDEGKLTSNSELGKGGNITLNVRDLLLMRRESQISTNAETPQARGDGGDITINASSGFIVAPPLDNNDITANAFSGSGGNITITAKNIFGFVQRTRADLVKLLNTEDVNQLKPNELLTNDITAFSQQNPLLNGTVQINSPDADPSKGLAELPVNVVDASQQIVADCNSGRKIERSSLIVTGRGGMVADPTQPLISDDAVLADWITLSPEAQARANNGIHNRPIVHKQPNTEAKLQEINSINESTQIVEAQGWVIDANGDVVFVAQVPTATPNNSLLTDTSCVAH</sequence>
<dbReference type="SMART" id="SM00912">
    <property type="entry name" value="Haemagg_act"/>
    <property type="match status" value="1"/>
</dbReference>
<gene>
    <name evidence="2" type="ORF">H6G97_48015</name>
</gene>
<evidence type="ECO:0000313" key="2">
    <source>
        <dbReference type="EMBL" id="MBD2536601.1"/>
    </source>
</evidence>
<dbReference type="PROSITE" id="PS51257">
    <property type="entry name" value="PROKAR_LIPOPROTEIN"/>
    <property type="match status" value="1"/>
</dbReference>
<dbReference type="SUPFAM" id="SSF51126">
    <property type="entry name" value="Pectin lyase-like"/>
    <property type="match status" value="1"/>
</dbReference>
<protein>
    <submittedName>
        <fullName evidence="2">Filamentous hemagglutinin N-terminal domain-containing protein</fullName>
    </submittedName>
</protein>